<feature type="compositionally biased region" description="Low complexity" evidence="1">
    <location>
        <begin position="253"/>
        <end position="273"/>
    </location>
</feature>
<protein>
    <submittedName>
        <fullName evidence="3">Methyltransferase FkbM</fullName>
    </submittedName>
</protein>
<evidence type="ECO:0000313" key="4">
    <source>
        <dbReference type="Proteomes" id="UP000236047"/>
    </source>
</evidence>
<gene>
    <name evidence="3" type="ORF">AOB60_16870</name>
</gene>
<evidence type="ECO:0000256" key="1">
    <source>
        <dbReference type="SAM" id="MobiDB-lite"/>
    </source>
</evidence>
<dbReference type="InterPro" id="IPR029063">
    <property type="entry name" value="SAM-dependent_MTases_sf"/>
</dbReference>
<feature type="domain" description="Methyltransferase FkbM" evidence="2">
    <location>
        <begin position="56"/>
        <end position="195"/>
    </location>
</feature>
<dbReference type="Gene3D" id="3.40.50.150">
    <property type="entry name" value="Vaccinia Virus protein VP39"/>
    <property type="match status" value="1"/>
</dbReference>
<organism evidence="3 4">
    <name type="scientific">Streptomyces noursei</name>
    <name type="common">Streptomyces albulus</name>
    <dbReference type="NCBI Taxonomy" id="1971"/>
    <lineage>
        <taxon>Bacteria</taxon>
        <taxon>Bacillati</taxon>
        <taxon>Actinomycetota</taxon>
        <taxon>Actinomycetes</taxon>
        <taxon>Kitasatosporales</taxon>
        <taxon>Streptomycetaceae</taxon>
        <taxon>Streptomyces</taxon>
    </lineage>
</organism>
<keyword evidence="3" id="KW-0489">Methyltransferase</keyword>
<dbReference type="PANTHER" id="PTHR34203:SF15">
    <property type="entry name" value="SLL1173 PROTEIN"/>
    <property type="match status" value="1"/>
</dbReference>
<keyword evidence="4" id="KW-1185">Reference proteome</keyword>
<evidence type="ECO:0000313" key="3">
    <source>
        <dbReference type="EMBL" id="PNE42191.1"/>
    </source>
</evidence>
<dbReference type="InterPro" id="IPR006342">
    <property type="entry name" value="FkbM_mtfrase"/>
</dbReference>
<dbReference type="GO" id="GO:0008168">
    <property type="term" value="F:methyltransferase activity"/>
    <property type="evidence" value="ECO:0007669"/>
    <property type="project" value="UniProtKB-KW"/>
</dbReference>
<comment type="caution">
    <text evidence="3">The sequence shown here is derived from an EMBL/GenBank/DDBJ whole genome shotgun (WGS) entry which is preliminary data.</text>
</comment>
<dbReference type="Pfam" id="PF05050">
    <property type="entry name" value="Methyltransf_21"/>
    <property type="match status" value="1"/>
</dbReference>
<evidence type="ECO:0000259" key="2">
    <source>
        <dbReference type="Pfam" id="PF05050"/>
    </source>
</evidence>
<name>A0A2N8PMG9_STRNR</name>
<feature type="region of interest" description="Disordered" evidence="1">
    <location>
        <begin position="253"/>
        <end position="285"/>
    </location>
</feature>
<dbReference type="RefSeq" id="WP_102924037.1">
    <property type="nucleotide sequence ID" value="NZ_LJSN01000002.1"/>
</dbReference>
<dbReference type="PANTHER" id="PTHR34203">
    <property type="entry name" value="METHYLTRANSFERASE, FKBM FAMILY PROTEIN"/>
    <property type="match status" value="1"/>
</dbReference>
<reference evidence="4" key="1">
    <citation type="submission" date="2015-09" db="EMBL/GenBank/DDBJ databases">
        <authorList>
            <person name="Graham D.E."/>
            <person name="Mahan K.M."/>
            <person name="Klingeman D.M."/>
            <person name="Fida T."/>
            <person name="Giannone R.J."/>
            <person name="Hettich R.L."/>
            <person name="Parry R.J."/>
            <person name="Spain J.C."/>
        </authorList>
    </citation>
    <scope>NUCLEOTIDE SEQUENCE [LARGE SCALE GENOMIC DNA]</scope>
    <source>
        <strain evidence="4">JCM 4701</strain>
    </source>
</reference>
<proteinExistence type="predicted"/>
<dbReference type="AlphaFoldDB" id="A0A2N8PMG9"/>
<dbReference type="NCBIfam" id="TIGR01444">
    <property type="entry name" value="fkbM_fam"/>
    <property type="match status" value="1"/>
</dbReference>
<dbReference type="EMBL" id="LJSN01000002">
    <property type="protein sequence ID" value="PNE42191.1"/>
    <property type="molecule type" value="Genomic_DNA"/>
</dbReference>
<keyword evidence="3" id="KW-0808">Transferase</keyword>
<dbReference type="GO" id="GO:0032259">
    <property type="term" value="P:methylation"/>
    <property type="evidence" value="ECO:0007669"/>
    <property type="project" value="UniProtKB-KW"/>
</dbReference>
<feature type="compositionally biased region" description="Basic and acidic residues" evidence="1">
    <location>
        <begin position="275"/>
        <end position="285"/>
    </location>
</feature>
<accession>A0A2N8PMG9</accession>
<dbReference type="InterPro" id="IPR052514">
    <property type="entry name" value="SAM-dependent_MTase"/>
</dbReference>
<dbReference type="Proteomes" id="UP000236047">
    <property type="component" value="Unassembled WGS sequence"/>
</dbReference>
<dbReference type="SUPFAM" id="SSF53335">
    <property type="entry name" value="S-adenosyl-L-methionine-dependent methyltransferases"/>
    <property type="match status" value="1"/>
</dbReference>
<sequence length="285" mass="30882">MTFAARVGPWLPGRMVSALAAGLYPRFEPELGRLPDFCPAGGTAVDVGGWYGPWTRRLARRANRVVTIEPVPHLARLLASTTPAHVDVVSAAATDHAGCATLWLPPDGRGDRGVSSLVRREVHSATLDVPCLPLDALRLTAVTLIKIDVDGGELAVLRGAARTIERELPALFVELETRIQPLAPVLEWTAARGYRGWVLPHDHWLPLADFDLSAHQSRTSYVAEHGLLRRSLAPHRRYVNSVLFLPNGVRPGPARTAGPAHTAPTAASAPPTAVIHDHVHHEPRH</sequence>